<dbReference type="PANTHER" id="PTHR44591">
    <property type="entry name" value="STRESS RESPONSE REGULATOR PROTEIN 1"/>
    <property type="match status" value="1"/>
</dbReference>
<dbReference type="GO" id="GO:0000160">
    <property type="term" value="P:phosphorelay signal transduction system"/>
    <property type="evidence" value="ECO:0007669"/>
    <property type="project" value="InterPro"/>
</dbReference>
<evidence type="ECO:0000313" key="4">
    <source>
        <dbReference type="EMBL" id="SFF11026.1"/>
    </source>
</evidence>
<dbReference type="Pfam" id="PF00072">
    <property type="entry name" value="Response_reg"/>
    <property type="match status" value="1"/>
</dbReference>
<feature type="domain" description="Response regulatory" evidence="3">
    <location>
        <begin position="15"/>
        <end position="130"/>
    </location>
</feature>
<evidence type="ECO:0000256" key="2">
    <source>
        <dbReference type="PROSITE-ProRule" id="PRU00169"/>
    </source>
</evidence>
<dbReference type="Proteomes" id="UP000198964">
    <property type="component" value="Unassembled WGS sequence"/>
</dbReference>
<dbReference type="InterPro" id="IPR011006">
    <property type="entry name" value="CheY-like_superfamily"/>
</dbReference>
<evidence type="ECO:0000259" key="3">
    <source>
        <dbReference type="PROSITE" id="PS50110"/>
    </source>
</evidence>
<dbReference type="SMART" id="SM00448">
    <property type="entry name" value="REC"/>
    <property type="match status" value="1"/>
</dbReference>
<dbReference type="InterPro" id="IPR001789">
    <property type="entry name" value="Sig_transdc_resp-reg_receiver"/>
</dbReference>
<gene>
    <name evidence="4" type="ORF">SAMN05216283_102702</name>
</gene>
<proteinExistence type="predicted"/>
<dbReference type="PANTHER" id="PTHR44591:SF3">
    <property type="entry name" value="RESPONSE REGULATORY DOMAIN-CONTAINING PROTEIN"/>
    <property type="match status" value="1"/>
</dbReference>
<feature type="modified residue" description="4-aspartylphosphate" evidence="2">
    <location>
        <position position="64"/>
    </location>
</feature>
<dbReference type="STRING" id="655355.SAMN05216283_102702"/>
<keyword evidence="1 2" id="KW-0597">Phosphoprotein</keyword>
<dbReference type="EMBL" id="FONW01000002">
    <property type="protein sequence ID" value="SFF11026.1"/>
    <property type="molecule type" value="Genomic_DNA"/>
</dbReference>
<sequence length="131" mass="14817">MAMTKDNLNLNAKKTIVIVEDNDMLSKVLEYRIKKDGFQVEVFDNGEAAIEYLSSNPFDLLITDLYMPFINGSELIQHVRDKISADVPIMAISSTHEEDIIANIFNIGANDFIVKPFRAGELSVRIKRLVK</sequence>
<name>A0A1I2G2N1_9BACT</name>
<dbReference type="PROSITE" id="PS50110">
    <property type="entry name" value="RESPONSE_REGULATORY"/>
    <property type="match status" value="1"/>
</dbReference>
<dbReference type="InterPro" id="IPR050595">
    <property type="entry name" value="Bact_response_regulator"/>
</dbReference>
<reference evidence="4 5" key="1">
    <citation type="submission" date="2016-10" db="EMBL/GenBank/DDBJ databases">
        <authorList>
            <person name="de Groot N.N."/>
        </authorList>
    </citation>
    <scope>NUCLEOTIDE SEQUENCE [LARGE SCALE GENOMIC DNA]</scope>
    <source>
        <strain evidence="4 5">CGMCC 1.9156</strain>
    </source>
</reference>
<dbReference type="SUPFAM" id="SSF52172">
    <property type="entry name" value="CheY-like"/>
    <property type="match status" value="1"/>
</dbReference>
<dbReference type="Gene3D" id="3.40.50.2300">
    <property type="match status" value="1"/>
</dbReference>
<dbReference type="CDD" id="cd00156">
    <property type="entry name" value="REC"/>
    <property type="match status" value="1"/>
</dbReference>
<evidence type="ECO:0000256" key="1">
    <source>
        <dbReference type="ARBA" id="ARBA00022553"/>
    </source>
</evidence>
<dbReference type="AlphaFoldDB" id="A0A1I2G2N1"/>
<protein>
    <submittedName>
        <fullName evidence="4">Response regulator receiver domain-containing protein</fullName>
    </submittedName>
</protein>
<organism evidence="4 5">
    <name type="scientific">Sunxiuqinia elliptica</name>
    <dbReference type="NCBI Taxonomy" id="655355"/>
    <lineage>
        <taxon>Bacteria</taxon>
        <taxon>Pseudomonadati</taxon>
        <taxon>Bacteroidota</taxon>
        <taxon>Bacteroidia</taxon>
        <taxon>Marinilabiliales</taxon>
        <taxon>Prolixibacteraceae</taxon>
        <taxon>Sunxiuqinia</taxon>
    </lineage>
</organism>
<evidence type="ECO:0000313" key="5">
    <source>
        <dbReference type="Proteomes" id="UP000198964"/>
    </source>
</evidence>
<accession>A0A1I2G2N1</accession>
<keyword evidence="5" id="KW-1185">Reference proteome</keyword>